<keyword evidence="9" id="KW-1185">Reference proteome</keyword>
<reference evidence="8 9" key="1">
    <citation type="submission" date="2015-10" db="EMBL/GenBank/DDBJ databases">
        <title>The world's first case of liver abscess caused by Pannonibacter phragmitetus.</title>
        <authorList>
            <person name="Ming D."/>
            <person name="Wang M."/>
            <person name="Zhou Y."/>
            <person name="Jiang T."/>
            <person name="Hu S."/>
        </authorList>
    </citation>
    <scope>NUCLEOTIDE SEQUENCE [LARGE SCALE GENOMIC DNA]</scope>
    <source>
        <strain evidence="8 9">31801</strain>
    </source>
</reference>
<dbReference type="Gene3D" id="1.10.10.10">
    <property type="entry name" value="Winged helix-like DNA-binding domain superfamily/Winged helix DNA-binding domain"/>
    <property type="match status" value="1"/>
</dbReference>
<dbReference type="Pfam" id="PF00126">
    <property type="entry name" value="HTH_1"/>
    <property type="match status" value="1"/>
</dbReference>
<keyword evidence="6" id="KW-0804">Transcription</keyword>
<evidence type="ECO:0000256" key="6">
    <source>
        <dbReference type="ARBA" id="ARBA00023163"/>
    </source>
</evidence>
<dbReference type="InterPro" id="IPR036390">
    <property type="entry name" value="WH_DNA-bd_sf"/>
</dbReference>
<dbReference type="InterPro" id="IPR050389">
    <property type="entry name" value="LysR-type_TF"/>
</dbReference>
<dbReference type="PANTHER" id="PTHR30118">
    <property type="entry name" value="HTH-TYPE TRANSCRIPTIONAL REGULATOR LEUO-RELATED"/>
    <property type="match status" value="1"/>
</dbReference>
<dbReference type="InterPro" id="IPR000847">
    <property type="entry name" value="LysR_HTH_N"/>
</dbReference>
<comment type="similarity">
    <text evidence="1">Belongs to the LysR transcriptional regulatory family.</text>
</comment>
<evidence type="ECO:0000256" key="4">
    <source>
        <dbReference type="ARBA" id="ARBA00023015"/>
    </source>
</evidence>
<dbReference type="KEGG" id="pphr:APZ00_21245"/>
<dbReference type="STRING" id="121719.APZ00_21245"/>
<evidence type="ECO:0000256" key="1">
    <source>
        <dbReference type="ARBA" id="ARBA00009437"/>
    </source>
</evidence>
<evidence type="ECO:0000313" key="9">
    <source>
        <dbReference type="Proteomes" id="UP000064921"/>
    </source>
</evidence>
<evidence type="ECO:0000256" key="3">
    <source>
        <dbReference type="ARBA" id="ARBA00022491"/>
    </source>
</evidence>
<evidence type="ECO:0000256" key="2">
    <source>
        <dbReference type="ARBA" id="ARBA00022458"/>
    </source>
</evidence>
<dbReference type="SUPFAM" id="SSF46785">
    <property type="entry name" value="Winged helix' DNA-binding domain"/>
    <property type="match status" value="1"/>
</dbReference>
<keyword evidence="3" id="KW-0678">Repressor</keyword>
<evidence type="ECO:0000259" key="7">
    <source>
        <dbReference type="PROSITE" id="PS50931"/>
    </source>
</evidence>
<keyword evidence="2" id="KW-0536">Nodulation</keyword>
<dbReference type="PRINTS" id="PR00039">
    <property type="entry name" value="HTHLYSR"/>
</dbReference>
<feature type="domain" description="HTH lysR-type" evidence="7">
    <location>
        <begin position="6"/>
        <end position="63"/>
    </location>
</feature>
<dbReference type="Pfam" id="PF03466">
    <property type="entry name" value="LysR_substrate"/>
    <property type="match status" value="1"/>
</dbReference>
<sequence length="307" mass="34948">MRLDKFDLNLLVVLDALLEERNVTRAAERLHIGQSAASAALGRLRDYFGDSLMVQVGRRMELTPLARSLAQPVRDALLSARTAIAIRPEYEPAAFKRVFSIAASDYMLDVMLATAVRSLASTAPGIRLNIRRTPYDVMEAFERGTIDLLIMPEQYASRLQHPQAEILRDEHVCMMCAEAARGIETLTLEEYFERGHVAIRLGDDGTLAFEEWFLPRYGRQRRVECTVDQFSVAPLLVTGTERIVTMHRRMAEEMNRRFAVKLFPAPFAMEQLCEVMVWPRYLDEDPAHRWLRSAILSAGELTASFQD</sequence>
<dbReference type="InterPro" id="IPR036388">
    <property type="entry name" value="WH-like_DNA-bd_sf"/>
</dbReference>
<dbReference type="PANTHER" id="PTHR30118:SF6">
    <property type="entry name" value="HTH-TYPE TRANSCRIPTIONAL REGULATOR LEUO"/>
    <property type="match status" value="1"/>
</dbReference>
<keyword evidence="4" id="KW-0805">Transcription regulation</keyword>
<evidence type="ECO:0000313" key="8">
    <source>
        <dbReference type="EMBL" id="ALV29263.1"/>
    </source>
</evidence>
<name>A0A0U3ESY3_9HYPH</name>
<protein>
    <recommendedName>
        <fullName evidence="7">HTH lysR-type domain-containing protein</fullName>
    </recommendedName>
</protein>
<dbReference type="Gene3D" id="3.40.190.10">
    <property type="entry name" value="Periplasmic binding protein-like II"/>
    <property type="match status" value="2"/>
</dbReference>
<organism evidence="8 9">
    <name type="scientific">Pannonibacter phragmitetus</name>
    <dbReference type="NCBI Taxonomy" id="121719"/>
    <lineage>
        <taxon>Bacteria</taxon>
        <taxon>Pseudomonadati</taxon>
        <taxon>Pseudomonadota</taxon>
        <taxon>Alphaproteobacteria</taxon>
        <taxon>Hyphomicrobiales</taxon>
        <taxon>Stappiaceae</taxon>
        <taxon>Pannonibacter</taxon>
    </lineage>
</organism>
<evidence type="ECO:0000256" key="5">
    <source>
        <dbReference type="ARBA" id="ARBA00023125"/>
    </source>
</evidence>
<accession>A0A0U3ESY3</accession>
<dbReference type="AlphaFoldDB" id="A0A0U3ESY3"/>
<proteinExistence type="inferred from homology"/>
<dbReference type="GO" id="GO:0003700">
    <property type="term" value="F:DNA-binding transcription factor activity"/>
    <property type="evidence" value="ECO:0007669"/>
    <property type="project" value="InterPro"/>
</dbReference>
<dbReference type="SUPFAM" id="SSF53850">
    <property type="entry name" value="Periplasmic binding protein-like II"/>
    <property type="match status" value="1"/>
</dbReference>
<gene>
    <name evidence="8" type="ORF">APZ00_21245</name>
</gene>
<keyword evidence="5" id="KW-0238">DNA-binding</keyword>
<dbReference type="Proteomes" id="UP000064921">
    <property type="component" value="Chromosome"/>
</dbReference>
<dbReference type="EMBL" id="CP013068">
    <property type="protein sequence ID" value="ALV29263.1"/>
    <property type="molecule type" value="Genomic_DNA"/>
</dbReference>
<dbReference type="GO" id="GO:0003677">
    <property type="term" value="F:DNA binding"/>
    <property type="evidence" value="ECO:0007669"/>
    <property type="project" value="UniProtKB-KW"/>
</dbReference>
<dbReference type="PROSITE" id="PS50931">
    <property type="entry name" value="HTH_LYSR"/>
    <property type="match status" value="1"/>
</dbReference>
<dbReference type="InterPro" id="IPR005119">
    <property type="entry name" value="LysR_subst-bd"/>
</dbReference>
<dbReference type="RefSeq" id="WP_058900150.1">
    <property type="nucleotide sequence ID" value="NZ_CP013068.1"/>
</dbReference>